<dbReference type="SMART" id="SM00220">
    <property type="entry name" value="S_TKc"/>
    <property type="match status" value="1"/>
</dbReference>
<evidence type="ECO:0000256" key="1">
    <source>
        <dbReference type="ARBA" id="ARBA00004167"/>
    </source>
</evidence>
<dbReference type="InterPro" id="IPR000719">
    <property type="entry name" value="Prot_kinase_dom"/>
</dbReference>
<keyword evidence="4" id="KW-1133">Transmembrane helix</keyword>
<feature type="chain" id="PRO_5045505521" description="Protein kinase domain-containing protein" evidence="7">
    <location>
        <begin position="24"/>
        <end position="680"/>
    </location>
</feature>
<evidence type="ECO:0000256" key="7">
    <source>
        <dbReference type="SAM" id="SignalP"/>
    </source>
</evidence>
<dbReference type="Gene3D" id="3.80.10.10">
    <property type="entry name" value="Ribonuclease Inhibitor"/>
    <property type="match status" value="1"/>
</dbReference>
<gene>
    <name evidence="9" type="ORF">VitviT2T_013289</name>
</gene>
<keyword evidence="3 7" id="KW-0732">Signal</keyword>
<evidence type="ECO:0000313" key="9">
    <source>
        <dbReference type="EMBL" id="WJZ94427.1"/>
    </source>
</evidence>
<dbReference type="Pfam" id="PF00069">
    <property type="entry name" value="Pkinase"/>
    <property type="match status" value="1"/>
</dbReference>
<organism evidence="9 10">
    <name type="scientific">Vitis vinifera</name>
    <name type="common">Grape</name>
    <dbReference type="NCBI Taxonomy" id="29760"/>
    <lineage>
        <taxon>Eukaryota</taxon>
        <taxon>Viridiplantae</taxon>
        <taxon>Streptophyta</taxon>
        <taxon>Embryophyta</taxon>
        <taxon>Tracheophyta</taxon>
        <taxon>Spermatophyta</taxon>
        <taxon>Magnoliopsida</taxon>
        <taxon>eudicotyledons</taxon>
        <taxon>Gunneridae</taxon>
        <taxon>Pentapetalae</taxon>
        <taxon>rosids</taxon>
        <taxon>Vitales</taxon>
        <taxon>Vitaceae</taxon>
        <taxon>Viteae</taxon>
        <taxon>Vitis</taxon>
    </lineage>
</organism>
<feature type="domain" description="Protein kinase" evidence="8">
    <location>
        <begin position="321"/>
        <end position="646"/>
    </location>
</feature>
<evidence type="ECO:0000259" key="8">
    <source>
        <dbReference type="PROSITE" id="PS50011"/>
    </source>
</evidence>
<proteinExistence type="predicted"/>
<dbReference type="InterPro" id="IPR024788">
    <property type="entry name" value="Malectin-like_Carb-bd_dom"/>
</dbReference>
<dbReference type="InterPro" id="IPR011009">
    <property type="entry name" value="Kinase-like_dom_sf"/>
</dbReference>
<dbReference type="Pfam" id="PF12819">
    <property type="entry name" value="Malectin_like"/>
    <property type="match status" value="1"/>
</dbReference>
<protein>
    <recommendedName>
        <fullName evidence="8">Protein kinase domain-containing protein</fullName>
    </recommendedName>
</protein>
<evidence type="ECO:0000256" key="2">
    <source>
        <dbReference type="ARBA" id="ARBA00022692"/>
    </source>
</evidence>
<dbReference type="Gene3D" id="1.10.510.10">
    <property type="entry name" value="Transferase(Phosphotransferase) domain 1"/>
    <property type="match status" value="1"/>
</dbReference>
<dbReference type="SUPFAM" id="SSF56112">
    <property type="entry name" value="Protein kinase-like (PK-like)"/>
    <property type="match status" value="1"/>
</dbReference>
<evidence type="ECO:0000256" key="3">
    <source>
        <dbReference type="ARBA" id="ARBA00022729"/>
    </source>
</evidence>
<dbReference type="InterPro" id="IPR008271">
    <property type="entry name" value="Ser/Thr_kinase_AS"/>
</dbReference>
<evidence type="ECO:0000256" key="4">
    <source>
        <dbReference type="ARBA" id="ARBA00022989"/>
    </source>
</evidence>
<keyword evidence="10" id="KW-1185">Reference proteome</keyword>
<accession>A0ABY9CH79</accession>
<name>A0ABY9CH79_VITVI</name>
<comment type="subcellular location">
    <subcellularLocation>
        <location evidence="1">Membrane</location>
        <topology evidence="1">Single-pass membrane protein</topology>
    </subcellularLocation>
</comment>
<reference evidence="9 10" key="1">
    <citation type="journal article" date="2023" name="Hortic Res">
        <title>The complete reference genome for grapevine (Vitis vinifera L.) genetics and breeding.</title>
        <authorList>
            <person name="Shi X."/>
            <person name="Cao S."/>
            <person name="Wang X."/>
            <person name="Huang S."/>
            <person name="Wang Y."/>
            <person name="Liu Z."/>
            <person name="Liu W."/>
            <person name="Leng X."/>
            <person name="Peng Y."/>
            <person name="Wang N."/>
            <person name="Wang Y."/>
            <person name="Ma Z."/>
            <person name="Xu X."/>
            <person name="Zhang F."/>
            <person name="Xue H."/>
            <person name="Zhong H."/>
            <person name="Wang Y."/>
            <person name="Zhang K."/>
            <person name="Velt A."/>
            <person name="Avia K."/>
            <person name="Holtgrawe D."/>
            <person name="Grimplet J."/>
            <person name="Matus J.T."/>
            <person name="Ware D."/>
            <person name="Wu X."/>
            <person name="Wang H."/>
            <person name="Liu C."/>
            <person name="Fang Y."/>
            <person name="Rustenholz C."/>
            <person name="Cheng Z."/>
            <person name="Xiao H."/>
            <person name="Zhou Y."/>
        </authorList>
    </citation>
    <scope>NUCLEOTIDE SEQUENCE [LARGE SCALE GENOMIC DNA]</scope>
    <source>
        <strain evidence="10">cv. Pinot noir / PN40024</strain>
        <tissue evidence="9">Leaf</tissue>
    </source>
</reference>
<dbReference type="EMBL" id="CP126656">
    <property type="protein sequence ID" value="WJZ94427.1"/>
    <property type="molecule type" value="Genomic_DNA"/>
</dbReference>
<dbReference type="Proteomes" id="UP001227230">
    <property type="component" value="Chromosome 9"/>
</dbReference>
<dbReference type="SUPFAM" id="SSF52058">
    <property type="entry name" value="L domain-like"/>
    <property type="match status" value="1"/>
</dbReference>
<feature type="compositionally biased region" description="Polar residues" evidence="6">
    <location>
        <begin position="665"/>
        <end position="674"/>
    </location>
</feature>
<dbReference type="PROSITE" id="PS50011">
    <property type="entry name" value="PROTEIN_KINASE_DOM"/>
    <property type="match status" value="1"/>
</dbReference>
<dbReference type="PANTHER" id="PTHR45631:SF202">
    <property type="entry name" value="SENESCENCE-INDUCED RECEPTOR-LIKE SERINE_THREONINE-PROTEIN KINASE"/>
    <property type="match status" value="1"/>
</dbReference>
<keyword evidence="2" id="KW-0812">Transmembrane</keyword>
<feature type="signal peptide" evidence="7">
    <location>
        <begin position="1"/>
        <end position="23"/>
    </location>
</feature>
<keyword evidence="5" id="KW-0472">Membrane</keyword>
<sequence>MDMLKGSLFELLGTFALIFLVHAQDQSGFISIDCGISEDSSYTDQVTGIYYTSDATFIDTGISNSISPEFKTNSLPQQLWNVRSFPEGINNCYTLRPARGRGNKYLIRAQFMYGNYDAKNQLPEFDLILGVNMLESVQLDNASSVISKEIIHVLSSDYIYVCLVNTDSGIPFISALELRLLDNSMYETQSGSLVRYARWDFGSPYELIRFKDDNCDRFWFPYNSGEWKMLNTSRTIDTDDDNKLQLTSIVMSTAVKPLNTMEPLKFSWESTDPTSKFYIYLYFAEVEELQLNESREFNIFLNGNLWHGPLTPESFEATAMYRISSSISEKFEFSIYKTNSSTLPPIINALEVYLVKQLLQSQTDQKDVDAIMNIKSLYGVKKNWQGDPCAPENYSWEGLNCSYNDYNPPRIISLNLSSSRLTGNITPYISNLTLLQSLDLSQNGLNGPIPDFLSQLPLLRSLLDNYFMMPSVLSWEERLRIATDAAQGLDYLHDGCKPSIIHRDIKSTNILLNERFQAKLADFGLSRAFPIEGSSHVSTAVVGTPGYLDPELTEKSDVFSFGVVLLEIITSQPAISKDREKTHIIEWVSCMLANGDIKNTVDPRLQGEFDINSAWKAVEVAMCCVSPTSTERPAMHYVVMELKQCLEMEASQKEGHEPESKDSIGITTEDQSTEIIPLAR</sequence>
<dbReference type="PANTHER" id="PTHR45631">
    <property type="entry name" value="OS07G0107800 PROTEIN-RELATED"/>
    <property type="match status" value="1"/>
</dbReference>
<dbReference type="PROSITE" id="PS00108">
    <property type="entry name" value="PROTEIN_KINASE_ST"/>
    <property type="match status" value="1"/>
</dbReference>
<evidence type="ECO:0000256" key="6">
    <source>
        <dbReference type="SAM" id="MobiDB-lite"/>
    </source>
</evidence>
<dbReference type="InterPro" id="IPR032675">
    <property type="entry name" value="LRR_dom_sf"/>
</dbReference>
<feature type="region of interest" description="Disordered" evidence="6">
    <location>
        <begin position="650"/>
        <end position="680"/>
    </location>
</feature>
<evidence type="ECO:0000256" key="5">
    <source>
        <dbReference type="ARBA" id="ARBA00023136"/>
    </source>
</evidence>
<feature type="compositionally biased region" description="Basic and acidic residues" evidence="6">
    <location>
        <begin position="650"/>
        <end position="662"/>
    </location>
</feature>
<evidence type="ECO:0000313" key="10">
    <source>
        <dbReference type="Proteomes" id="UP001227230"/>
    </source>
</evidence>